<organism evidence="8 9">
    <name type="scientific">Rarobacter incanus</name>
    <dbReference type="NCBI Taxonomy" id="153494"/>
    <lineage>
        <taxon>Bacteria</taxon>
        <taxon>Bacillati</taxon>
        <taxon>Actinomycetota</taxon>
        <taxon>Actinomycetes</taxon>
        <taxon>Micrococcales</taxon>
        <taxon>Rarobacteraceae</taxon>
        <taxon>Rarobacter</taxon>
    </lineage>
</organism>
<evidence type="ECO:0000313" key="8">
    <source>
        <dbReference type="EMBL" id="TQK76931.1"/>
    </source>
</evidence>
<dbReference type="GO" id="GO:0004252">
    <property type="term" value="F:serine-type endopeptidase activity"/>
    <property type="evidence" value="ECO:0007669"/>
    <property type="project" value="InterPro"/>
</dbReference>
<dbReference type="InterPro" id="IPR050131">
    <property type="entry name" value="Peptidase_S8_subtilisin-like"/>
</dbReference>
<dbReference type="InterPro" id="IPR013783">
    <property type="entry name" value="Ig-like_fold"/>
</dbReference>
<dbReference type="Proteomes" id="UP000316181">
    <property type="component" value="Unassembled WGS sequence"/>
</dbReference>
<proteinExistence type="inferred from homology"/>
<keyword evidence="3" id="KW-0378">Hydrolase</keyword>
<dbReference type="EMBL" id="VFNV01000001">
    <property type="protein sequence ID" value="TQK76931.1"/>
    <property type="molecule type" value="Genomic_DNA"/>
</dbReference>
<evidence type="ECO:0000259" key="7">
    <source>
        <dbReference type="Pfam" id="PF00082"/>
    </source>
</evidence>
<evidence type="ECO:0000256" key="1">
    <source>
        <dbReference type="ARBA" id="ARBA00011073"/>
    </source>
</evidence>
<comment type="caution">
    <text evidence="5">Lacks conserved residue(s) required for the propagation of feature annotation.</text>
</comment>
<evidence type="ECO:0000256" key="5">
    <source>
        <dbReference type="PROSITE-ProRule" id="PRU01240"/>
    </source>
</evidence>
<name>A0A542SQN5_9MICO</name>
<feature type="compositionally biased region" description="Low complexity" evidence="6">
    <location>
        <begin position="65"/>
        <end position="82"/>
    </location>
</feature>
<sequence>MISQGNDGDYVDVGSSPAVSERTVAVAAANKSKQIADFSSRGVHGSFKERVKPDVTAVGVDVRSAKSGSGSDAASASGTSMSAPVTSGVLAIEMSGHSSWRTGDDTAALRFKSTLMNTASTDVLDSAGNSYSLSRTGTGMVNAYDAARSDVWLASDDNDHLVTASFGVVEAAQPLTETRTITVHNEGTAGHTFNAKYVGRYDAPGVSFSVSPSTFTVAAKQTAKVTITLTISDPSQLRRVIDPTMKTTTSIANGSSKLPRQYVTEAIGMLDLQIANPDQDSHPFLRLGVYAAPKLATEITAQAPMFDGSDPLVGKVALTGTGYDIGNPGTGVTQPLTMAFQWGATDDVNSTDPKANLKRQSDIDVVGAATNSPSLTDKSKGTLYFALAVRGGDHHRIASMAA</sequence>
<comment type="similarity">
    <text evidence="1 5">Belongs to the peptidase S8 family.</text>
</comment>
<dbReference type="Gene3D" id="3.40.50.200">
    <property type="entry name" value="Peptidase S8/S53 domain"/>
    <property type="match status" value="1"/>
</dbReference>
<feature type="domain" description="Peptidase S8/S53" evidence="7">
    <location>
        <begin position="2"/>
        <end position="131"/>
    </location>
</feature>
<dbReference type="PROSITE" id="PS00138">
    <property type="entry name" value="SUBTILASE_SER"/>
    <property type="match status" value="1"/>
</dbReference>
<evidence type="ECO:0000313" key="9">
    <source>
        <dbReference type="Proteomes" id="UP000316181"/>
    </source>
</evidence>
<dbReference type="Pfam" id="PF00082">
    <property type="entry name" value="Peptidase_S8"/>
    <property type="match status" value="1"/>
</dbReference>
<evidence type="ECO:0000256" key="4">
    <source>
        <dbReference type="ARBA" id="ARBA00022825"/>
    </source>
</evidence>
<evidence type="ECO:0000256" key="6">
    <source>
        <dbReference type="SAM" id="MobiDB-lite"/>
    </source>
</evidence>
<dbReference type="InterPro" id="IPR036852">
    <property type="entry name" value="Peptidase_S8/S53_dom_sf"/>
</dbReference>
<gene>
    <name evidence="8" type="ORF">FB389_1633</name>
</gene>
<dbReference type="AlphaFoldDB" id="A0A542SQN5"/>
<dbReference type="GO" id="GO:0005975">
    <property type="term" value="P:carbohydrate metabolic process"/>
    <property type="evidence" value="ECO:0007669"/>
    <property type="project" value="UniProtKB-ARBA"/>
</dbReference>
<evidence type="ECO:0000256" key="2">
    <source>
        <dbReference type="ARBA" id="ARBA00022670"/>
    </source>
</evidence>
<keyword evidence="2" id="KW-0645">Protease</keyword>
<dbReference type="Gene3D" id="2.60.40.10">
    <property type="entry name" value="Immunoglobulins"/>
    <property type="match status" value="1"/>
</dbReference>
<dbReference type="InterPro" id="IPR000209">
    <property type="entry name" value="Peptidase_S8/S53_dom"/>
</dbReference>
<keyword evidence="4" id="KW-0720">Serine protease</keyword>
<dbReference type="PANTHER" id="PTHR43806:SF11">
    <property type="entry name" value="CEREVISIN-RELATED"/>
    <property type="match status" value="1"/>
</dbReference>
<keyword evidence="9" id="KW-1185">Reference proteome</keyword>
<protein>
    <submittedName>
        <fullName evidence="8">Subtilase family protein</fullName>
    </submittedName>
</protein>
<evidence type="ECO:0000256" key="3">
    <source>
        <dbReference type="ARBA" id="ARBA00022801"/>
    </source>
</evidence>
<dbReference type="InterPro" id="IPR023828">
    <property type="entry name" value="Peptidase_S8_Ser-AS"/>
</dbReference>
<dbReference type="SUPFAM" id="SSF52743">
    <property type="entry name" value="Subtilisin-like"/>
    <property type="match status" value="1"/>
</dbReference>
<dbReference type="PROSITE" id="PS51892">
    <property type="entry name" value="SUBTILASE"/>
    <property type="match status" value="1"/>
</dbReference>
<dbReference type="GO" id="GO:0006508">
    <property type="term" value="P:proteolysis"/>
    <property type="evidence" value="ECO:0007669"/>
    <property type="project" value="UniProtKB-KW"/>
</dbReference>
<dbReference type="RefSeq" id="WP_342776033.1">
    <property type="nucleotide sequence ID" value="NZ_BAAATB010000004.1"/>
</dbReference>
<dbReference type="PANTHER" id="PTHR43806">
    <property type="entry name" value="PEPTIDASE S8"/>
    <property type="match status" value="1"/>
</dbReference>
<comment type="caution">
    <text evidence="8">The sequence shown here is derived from an EMBL/GenBank/DDBJ whole genome shotgun (WGS) entry which is preliminary data.</text>
</comment>
<reference evidence="8 9" key="1">
    <citation type="submission" date="2019-06" db="EMBL/GenBank/DDBJ databases">
        <title>Sequencing the genomes of 1000 actinobacteria strains.</title>
        <authorList>
            <person name="Klenk H.-P."/>
        </authorList>
    </citation>
    <scope>NUCLEOTIDE SEQUENCE [LARGE SCALE GENOMIC DNA]</scope>
    <source>
        <strain evidence="8 9">DSM 10596</strain>
    </source>
</reference>
<feature type="region of interest" description="Disordered" evidence="6">
    <location>
        <begin position="63"/>
        <end position="82"/>
    </location>
</feature>
<accession>A0A542SQN5</accession>